<evidence type="ECO:0000259" key="3">
    <source>
        <dbReference type="Pfam" id="PF03713"/>
    </source>
</evidence>
<reference evidence="4 5" key="1">
    <citation type="submission" date="2020-05" db="EMBL/GenBank/DDBJ databases">
        <title>Genome Sequencing of Type Strains.</title>
        <authorList>
            <person name="Lemaire J.F."/>
            <person name="Inderbitzin P."/>
            <person name="Gregorio O.A."/>
            <person name="Collins S.B."/>
            <person name="Wespe N."/>
            <person name="Knight-Connoni V."/>
        </authorList>
    </citation>
    <scope>NUCLEOTIDE SEQUENCE [LARGE SCALE GENOMIC DNA]</scope>
    <source>
        <strain evidence="4 5">ATCC 25174</strain>
    </source>
</reference>
<dbReference type="PANTHER" id="PTHR36933:SF1">
    <property type="entry name" value="SLL0788 PROTEIN"/>
    <property type="match status" value="1"/>
</dbReference>
<feature type="compositionally biased region" description="Polar residues" evidence="1">
    <location>
        <begin position="26"/>
        <end position="38"/>
    </location>
</feature>
<evidence type="ECO:0000256" key="2">
    <source>
        <dbReference type="SAM" id="SignalP"/>
    </source>
</evidence>
<dbReference type="Gene3D" id="1.20.1260.10">
    <property type="match status" value="1"/>
</dbReference>
<dbReference type="InterPro" id="IPR012347">
    <property type="entry name" value="Ferritin-like"/>
</dbReference>
<keyword evidence="5" id="KW-1185">Reference proteome</keyword>
<dbReference type="EMBL" id="JABMCI010000060">
    <property type="protein sequence ID" value="NUU17362.1"/>
    <property type="molecule type" value="Genomic_DNA"/>
</dbReference>
<dbReference type="Pfam" id="PF03713">
    <property type="entry name" value="DUF305"/>
    <property type="match status" value="1"/>
</dbReference>
<keyword evidence="2" id="KW-0732">Signal</keyword>
<dbReference type="Proteomes" id="UP000565724">
    <property type="component" value="Unassembled WGS sequence"/>
</dbReference>
<dbReference type="InterPro" id="IPR005183">
    <property type="entry name" value="DUF305_CopM-like"/>
</dbReference>
<name>A0A7Y6DXT1_9CELL</name>
<evidence type="ECO:0000313" key="5">
    <source>
        <dbReference type="Proteomes" id="UP000565724"/>
    </source>
</evidence>
<sequence>MRRRLTASAAAIALAITLAACSSSSDAGQAPTSEQGVESSAAAHNDADTQFAQLMIIHHQGAVEMADVAIARAASPEVKALAQRIQAAQGPEIDLMTGWLNDWDEETSHDMGMHDMDMGGMDMGGMSQSEVMDELDGLDGTEFDRTFLERMVAHHRGAIEMSEQEKAEGLNPDAMALAGTIIDAQTSEITEMQNLLAGL</sequence>
<feature type="chain" id="PRO_5039218033" evidence="2">
    <location>
        <begin position="28"/>
        <end position="199"/>
    </location>
</feature>
<gene>
    <name evidence="4" type="ORF">HP550_08885</name>
</gene>
<dbReference type="PANTHER" id="PTHR36933">
    <property type="entry name" value="SLL0788 PROTEIN"/>
    <property type="match status" value="1"/>
</dbReference>
<dbReference type="AlphaFoldDB" id="A0A7Y6DXT1"/>
<organism evidence="4 5">
    <name type="scientific">Cellulomonas humilata</name>
    <dbReference type="NCBI Taxonomy" id="144055"/>
    <lineage>
        <taxon>Bacteria</taxon>
        <taxon>Bacillati</taxon>
        <taxon>Actinomycetota</taxon>
        <taxon>Actinomycetes</taxon>
        <taxon>Micrococcales</taxon>
        <taxon>Cellulomonadaceae</taxon>
        <taxon>Cellulomonas</taxon>
    </lineage>
</organism>
<comment type="caution">
    <text evidence="4">The sequence shown here is derived from an EMBL/GenBank/DDBJ whole genome shotgun (WGS) entry which is preliminary data.</text>
</comment>
<evidence type="ECO:0000313" key="4">
    <source>
        <dbReference type="EMBL" id="NUU17362.1"/>
    </source>
</evidence>
<evidence type="ECO:0000256" key="1">
    <source>
        <dbReference type="SAM" id="MobiDB-lite"/>
    </source>
</evidence>
<accession>A0A7Y6DXT1</accession>
<proteinExistence type="predicted"/>
<protein>
    <submittedName>
        <fullName evidence="4">DUF305 domain-containing protein</fullName>
    </submittedName>
</protein>
<feature type="signal peptide" evidence="2">
    <location>
        <begin position="1"/>
        <end position="27"/>
    </location>
</feature>
<feature type="domain" description="DUF305" evidence="3">
    <location>
        <begin position="48"/>
        <end position="196"/>
    </location>
</feature>
<dbReference type="PROSITE" id="PS51257">
    <property type="entry name" value="PROKAR_LIPOPROTEIN"/>
    <property type="match status" value="1"/>
</dbReference>
<feature type="region of interest" description="Disordered" evidence="1">
    <location>
        <begin position="24"/>
        <end position="43"/>
    </location>
</feature>